<comment type="caution">
    <text evidence="7">The sequence shown here is derived from an EMBL/GenBank/DDBJ whole genome shotgun (WGS) entry which is preliminary data.</text>
</comment>
<evidence type="ECO:0000256" key="2">
    <source>
        <dbReference type="ARBA" id="ARBA00022475"/>
    </source>
</evidence>
<comment type="subcellular location">
    <subcellularLocation>
        <location evidence="1">Cell membrane</location>
        <topology evidence="1">Multi-pass membrane protein</topology>
    </subcellularLocation>
</comment>
<feature type="transmembrane region" description="Helical" evidence="6">
    <location>
        <begin position="37"/>
        <end position="59"/>
    </location>
</feature>
<keyword evidence="4 6" id="KW-1133">Transmembrane helix</keyword>
<dbReference type="GO" id="GO:0044341">
    <property type="term" value="P:sodium-dependent phosphate transport"/>
    <property type="evidence" value="ECO:0007669"/>
    <property type="project" value="InterPro"/>
</dbReference>
<accession>A0A263BVZ8</accession>
<feature type="transmembrane region" description="Helical" evidence="6">
    <location>
        <begin position="65"/>
        <end position="88"/>
    </location>
</feature>
<feature type="transmembrane region" description="Helical" evidence="6">
    <location>
        <begin position="277"/>
        <end position="297"/>
    </location>
</feature>
<name>A0A263BVZ8_9BACI</name>
<keyword evidence="5 6" id="KW-0472">Membrane</keyword>
<keyword evidence="3 6" id="KW-0812">Transmembrane</keyword>
<dbReference type="GO" id="GO:0005886">
    <property type="term" value="C:plasma membrane"/>
    <property type="evidence" value="ECO:0007669"/>
    <property type="project" value="UniProtKB-SubCell"/>
</dbReference>
<feature type="transmembrane region" description="Helical" evidence="6">
    <location>
        <begin position="208"/>
        <end position="230"/>
    </location>
</feature>
<proteinExistence type="predicted"/>
<keyword evidence="2" id="KW-1003">Cell membrane</keyword>
<dbReference type="Pfam" id="PF02690">
    <property type="entry name" value="Na_Pi_cotrans"/>
    <property type="match status" value="2"/>
</dbReference>
<evidence type="ECO:0000256" key="1">
    <source>
        <dbReference type="ARBA" id="ARBA00004651"/>
    </source>
</evidence>
<dbReference type="EMBL" id="NPIA01000002">
    <property type="protein sequence ID" value="OZM57748.1"/>
    <property type="molecule type" value="Genomic_DNA"/>
</dbReference>
<dbReference type="PANTHER" id="PTHR10010">
    <property type="entry name" value="SOLUTE CARRIER FAMILY 34 SODIUM PHOSPHATE , MEMBER 2-RELATED"/>
    <property type="match status" value="1"/>
</dbReference>
<sequence length="315" mass="33727">MPEILSFFAVYLTVFIFGMTVMRLGMEMLAKDKIKKILLRLTSSPFMGVVAGTLLTGILQSSSAVMVITIGLVATGLLTFPRSLGIILGANIGTTFTTEIITFDISNGVIPLLVGGAFFILLRKQVFFNIGCMMFGLGSIFVAMAGFEQLASSIEKLTLVTSVFNYANELHYVGIGIGTVVTAVIQSSTATTGIIMSFLKQNSLSVDAGIAIMLGSNIGTCITAFIASIGTKKEAKLVAYAHIWLNLLGVIIFYPFISSLGNLAEYLTAIPDVQLAHASLLFNVICTVVALPFIHLFSKFIIKLHGANDKNLSPF</sequence>
<dbReference type="Proteomes" id="UP000217083">
    <property type="component" value="Unassembled WGS sequence"/>
</dbReference>
<dbReference type="InterPro" id="IPR003841">
    <property type="entry name" value="Na/Pi_transpt"/>
</dbReference>
<evidence type="ECO:0000256" key="3">
    <source>
        <dbReference type="ARBA" id="ARBA00022692"/>
    </source>
</evidence>
<gene>
    <name evidence="7" type="ORF">CIB95_05120</name>
</gene>
<dbReference type="RefSeq" id="WP_094922793.1">
    <property type="nucleotide sequence ID" value="NZ_NPIA01000002.1"/>
</dbReference>
<keyword evidence="8" id="KW-1185">Reference proteome</keyword>
<feature type="transmembrane region" description="Helical" evidence="6">
    <location>
        <begin position="6"/>
        <end position="25"/>
    </location>
</feature>
<feature type="transmembrane region" description="Helical" evidence="6">
    <location>
        <begin position="237"/>
        <end position="257"/>
    </location>
</feature>
<evidence type="ECO:0000313" key="7">
    <source>
        <dbReference type="EMBL" id="OZM57748.1"/>
    </source>
</evidence>
<evidence type="ECO:0000256" key="5">
    <source>
        <dbReference type="ARBA" id="ARBA00023136"/>
    </source>
</evidence>
<evidence type="ECO:0000313" key="8">
    <source>
        <dbReference type="Proteomes" id="UP000217083"/>
    </source>
</evidence>
<dbReference type="NCBIfam" id="NF037997">
    <property type="entry name" value="Na_Pi_symport"/>
    <property type="match status" value="1"/>
</dbReference>
<evidence type="ECO:0000256" key="6">
    <source>
        <dbReference type="SAM" id="Phobius"/>
    </source>
</evidence>
<evidence type="ECO:0000256" key="4">
    <source>
        <dbReference type="ARBA" id="ARBA00022989"/>
    </source>
</evidence>
<dbReference type="GO" id="GO:0005436">
    <property type="term" value="F:sodium:phosphate symporter activity"/>
    <property type="evidence" value="ECO:0007669"/>
    <property type="project" value="InterPro"/>
</dbReference>
<dbReference type="AlphaFoldDB" id="A0A263BVZ8"/>
<reference evidence="8" key="1">
    <citation type="submission" date="2017-08" db="EMBL/GenBank/DDBJ databases">
        <authorList>
            <person name="Huang Z."/>
        </authorList>
    </citation>
    <scope>NUCLEOTIDE SEQUENCE [LARGE SCALE GENOMIC DNA]</scope>
    <source>
        <strain evidence="8">SA5d-4</strain>
    </source>
</reference>
<feature type="transmembrane region" description="Helical" evidence="6">
    <location>
        <begin position="172"/>
        <end position="196"/>
    </location>
</feature>
<dbReference type="PANTHER" id="PTHR10010:SF46">
    <property type="entry name" value="SODIUM-DEPENDENT PHOSPHATE TRANSPORT PROTEIN 2B"/>
    <property type="match status" value="1"/>
</dbReference>
<feature type="transmembrane region" description="Helical" evidence="6">
    <location>
        <begin position="100"/>
        <end position="121"/>
    </location>
</feature>
<dbReference type="NCBIfam" id="TIGR00704">
    <property type="entry name" value="NaPi_cotrn_rel"/>
    <property type="match status" value="1"/>
</dbReference>
<dbReference type="InterPro" id="IPR004633">
    <property type="entry name" value="NaPi_cotrn-rel/YqeW-like"/>
</dbReference>
<protein>
    <submittedName>
        <fullName evidence="7">Na/Pi cotransporter</fullName>
    </submittedName>
</protein>
<organism evidence="7 8">
    <name type="scientific">Lottiidibacillus patelloidae</name>
    <dbReference type="NCBI Taxonomy" id="2670334"/>
    <lineage>
        <taxon>Bacteria</taxon>
        <taxon>Bacillati</taxon>
        <taxon>Bacillota</taxon>
        <taxon>Bacilli</taxon>
        <taxon>Bacillales</taxon>
        <taxon>Bacillaceae</taxon>
        <taxon>Lottiidibacillus</taxon>
    </lineage>
</organism>
<feature type="transmembrane region" description="Helical" evidence="6">
    <location>
        <begin position="127"/>
        <end position="151"/>
    </location>
</feature>
<reference evidence="7 8" key="2">
    <citation type="submission" date="2017-09" db="EMBL/GenBank/DDBJ databases">
        <title>Bacillus patelloidae sp. nov., isolated from the intestinal tract of a marine limpet.</title>
        <authorList>
            <person name="Liu R."/>
            <person name="Dong C."/>
            <person name="Shao Z."/>
        </authorList>
    </citation>
    <scope>NUCLEOTIDE SEQUENCE [LARGE SCALE GENOMIC DNA]</scope>
    <source>
        <strain evidence="7 8">SA5d-4</strain>
    </source>
</reference>